<accession>A0A086J8D7</accession>
<name>A0A086J8D7_TOXGO</name>
<dbReference type="InterPro" id="IPR011009">
    <property type="entry name" value="Kinase-like_dom_sf"/>
</dbReference>
<evidence type="ECO:0000313" key="2">
    <source>
        <dbReference type="EMBL" id="KFG28405.1"/>
    </source>
</evidence>
<dbReference type="GO" id="GO:0005524">
    <property type="term" value="F:ATP binding"/>
    <property type="evidence" value="ECO:0007669"/>
    <property type="project" value="InterPro"/>
</dbReference>
<dbReference type="VEuPathDB" id="ToxoDB:TGP89_296000"/>
<feature type="domain" description="Protein kinase" evidence="1">
    <location>
        <begin position="1"/>
        <end position="131"/>
    </location>
</feature>
<dbReference type="InterPro" id="IPR027916">
    <property type="entry name" value="Kinase-like_dom_ROP"/>
</dbReference>
<evidence type="ECO:0000313" key="3">
    <source>
        <dbReference type="Proteomes" id="UP000028828"/>
    </source>
</evidence>
<sequence length="194" mass="21214">MNFFMSTDGSVSLGAFGAVKKDGFRGVLATHEEFAPPDVFVVLSEVMLTCAPDAWGLGATAFWTWWNKAPETGDTVGHSILPLFKTSEDGPQPVQFLVHQFLKRFARDRPLALQALGLLSNKRWQKSCPLLCRSTVMVERQQEETVLPPRGTSQGVEGIGGKGCDGLVSRGATGMPLEFYDVFDAEANASWEMN</sequence>
<evidence type="ECO:0000259" key="1">
    <source>
        <dbReference type="PROSITE" id="PS50011"/>
    </source>
</evidence>
<gene>
    <name evidence="2" type="ORF">TGP89_296000</name>
</gene>
<dbReference type="Pfam" id="PF14531">
    <property type="entry name" value="Kinase-like"/>
    <property type="match status" value="1"/>
</dbReference>
<proteinExistence type="predicted"/>
<dbReference type="PROSITE" id="PS50011">
    <property type="entry name" value="PROTEIN_KINASE_DOM"/>
    <property type="match status" value="1"/>
</dbReference>
<reference evidence="2 3" key="1">
    <citation type="submission" date="2014-03" db="EMBL/GenBank/DDBJ databases">
        <authorList>
            <person name="Sibley D."/>
            <person name="Venepally P."/>
            <person name="Karamycheva S."/>
            <person name="Hadjithomas M."/>
            <person name="Khan A."/>
            <person name="Brunk B."/>
            <person name="Roos D."/>
            <person name="Caler E."/>
            <person name="Lorenzi H."/>
        </authorList>
    </citation>
    <scope>NUCLEOTIDE SEQUENCE [LARGE SCALE GENOMIC DNA]</scope>
    <source>
        <strain evidence="3">p89</strain>
    </source>
</reference>
<dbReference type="Gene3D" id="1.10.510.10">
    <property type="entry name" value="Transferase(Phosphotransferase) domain 1"/>
    <property type="match status" value="1"/>
</dbReference>
<dbReference type="AlphaFoldDB" id="A0A086J8D7"/>
<dbReference type="Proteomes" id="UP000028828">
    <property type="component" value="Unassembled WGS sequence"/>
</dbReference>
<dbReference type="InterPro" id="IPR000719">
    <property type="entry name" value="Prot_kinase_dom"/>
</dbReference>
<protein>
    <recommendedName>
        <fullName evidence="1">Protein kinase domain-containing protein</fullName>
    </recommendedName>
</protein>
<dbReference type="GO" id="GO:0004672">
    <property type="term" value="F:protein kinase activity"/>
    <property type="evidence" value="ECO:0007669"/>
    <property type="project" value="InterPro"/>
</dbReference>
<comment type="caution">
    <text evidence="2">The sequence shown here is derived from an EMBL/GenBank/DDBJ whole genome shotgun (WGS) entry which is preliminary data.</text>
</comment>
<dbReference type="SUPFAM" id="SSF56112">
    <property type="entry name" value="Protein kinase-like (PK-like)"/>
    <property type="match status" value="1"/>
</dbReference>
<dbReference type="EMBL" id="AEYI02002394">
    <property type="protein sequence ID" value="KFG28405.1"/>
    <property type="molecule type" value="Genomic_DNA"/>
</dbReference>
<organism evidence="2 3">
    <name type="scientific">Toxoplasma gondii p89</name>
    <dbReference type="NCBI Taxonomy" id="943119"/>
    <lineage>
        <taxon>Eukaryota</taxon>
        <taxon>Sar</taxon>
        <taxon>Alveolata</taxon>
        <taxon>Apicomplexa</taxon>
        <taxon>Conoidasida</taxon>
        <taxon>Coccidia</taxon>
        <taxon>Eucoccidiorida</taxon>
        <taxon>Eimeriorina</taxon>
        <taxon>Sarcocystidae</taxon>
        <taxon>Toxoplasma</taxon>
    </lineage>
</organism>